<name>X1FF91_9ZZZZ</name>
<dbReference type="SUPFAM" id="SSF53383">
    <property type="entry name" value="PLP-dependent transferases"/>
    <property type="match status" value="1"/>
</dbReference>
<comment type="cofactor">
    <cofactor evidence="1">
        <name>pyridoxal 5'-phosphate</name>
        <dbReference type="ChEBI" id="CHEBI:597326"/>
    </cofactor>
</comment>
<accession>X1FF91</accession>
<comment type="caution">
    <text evidence="4">The sequence shown here is derived from an EMBL/GenBank/DDBJ whole genome shotgun (WGS) entry which is preliminary data.</text>
</comment>
<dbReference type="AlphaFoldDB" id="X1FF91"/>
<dbReference type="GO" id="GO:0042802">
    <property type="term" value="F:identical protein binding"/>
    <property type="evidence" value="ECO:0007669"/>
    <property type="project" value="TreeGrafter"/>
</dbReference>
<gene>
    <name evidence="4" type="ORF">S03H2_00683</name>
</gene>
<dbReference type="InterPro" id="IPR015424">
    <property type="entry name" value="PyrdxlP-dep_Trfase"/>
</dbReference>
<comment type="similarity">
    <text evidence="2">Belongs to the class-III pyridoxal-phosphate-dependent aminotransferase family.</text>
</comment>
<keyword evidence="3" id="KW-0663">Pyridoxal phosphate</keyword>
<feature type="non-terminal residue" evidence="4">
    <location>
        <position position="1"/>
    </location>
</feature>
<evidence type="ECO:0000256" key="2">
    <source>
        <dbReference type="ARBA" id="ARBA00008954"/>
    </source>
</evidence>
<dbReference type="PANTHER" id="PTHR11986">
    <property type="entry name" value="AMINOTRANSFERASE CLASS III"/>
    <property type="match status" value="1"/>
</dbReference>
<evidence type="ECO:0000313" key="4">
    <source>
        <dbReference type="EMBL" id="GAH28049.1"/>
    </source>
</evidence>
<dbReference type="CDD" id="cd00610">
    <property type="entry name" value="OAT_like"/>
    <property type="match status" value="1"/>
</dbReference>
<evidence type="ECO:0008006" key="5">
    <source>
        <dbReference type="Google" id="ProtNLM"/>
    </source>
</evidence>
<evidence type="ECO:0000256" key="1">
    <source>
        <dbReference type="ARBA" id="ARBA00001933"/>
    </source>
</evidence>
<protein>
    <recommendedName>
        <fullName evidence="5">Aspartate aminotransferase family protein</fullName>
    </recommendedName>
</protein>
<dbReference type="Gene3D" id="3.40.640.10">
    <property type="entry name" value="Type I PLP-dependent aspartate aminotransferase-like (Major domain)"/>
    <property type="match status" value="1"/>
</dbReference>
<dbReference type="InterPro" id="IPR015421">
    <property type="entry name" value="PyrdxlP-dep_Trfase_major"/>
</dbReference>
<dbReference type="InterPro" id="IPR015422">
    <property type="entry name" value="PyrdxlP-dep_Trfase_small"/>
</dbReference>
<dbReference type="PANTHER" id="PTHR11986:SF58">
    <property type="entry name" value="LEUCINE_METHIONINE RACEMASE"/>
    <property type="match status" value="1"/>
</dbReference>
<dbReference type="GO" id="GO:0030170">
    <property type="term" value="F:pyridoxal phosphate binding"/>
    <property type="evidence" value="ECO:0007669"/>
    <property type="project" value="InterPro"/>
</dbReference>
<dbReference type="GO" id="GO:0008483">
    <property type="term" value="F:transaminase activity"/>
    <property type="evidence" value="ECO:0007669"/>
    <property type="project" value="InterPro"/>
</dbReference>
<dbReference type="Pfam" id="PF00202">
    <property type="entry name" value="Aminotran_3"/>
    <property type="match status" value="1"/>
</dbReference>
<evidence type="ECO:0000256" key="3">
    <source>
        <dbReference type="ARBA" id="ARBA00022898"/>
    </source>
</evidence>
<organism evidence="4">
    <name type="scientific">marine sediment metagenome</name>
    <dbReference type="NCBI Taxonomy" id="412755"/>
    <lineage>
        <taxon>unclassified sequences</taxon>
        <taxon>metagenomes</taxon>
        <taxon>ecological metagenomes</taxon>
    </lineage>
</organism>
<dbReference type="InterPro" id="IPR005814">
    <property type="entry name" value="Aminotrans_3"/>
</dbReference>
<sequence length="324" mass="35697">ARAYTGRSKIISFIRSYHGSTYGAITLSGISLDMSRKIGPLLPEIYHMPFPDTYRNPLGGAPEDAGKNCLDYLKYAFENFLPPDEVAAVIIEPIQGDAGIVVPPKDYMQQLFALCKENGILFISEEVQQGMGRTGKWFGIQHFGIEPDIIIMAKALASGMPLSALIGRKEIMESLDAPAHLFTTAGNPVCCAASLATIKVIEEEKLMENAEKLNEIAFERFTSMKKQFPFIGEIRGLGLSIGVDLVKDPITKERNKEAAAKICYCAWKKGLLLSFFSNSVLRIQPPLVITEEEFNKGIDIIGDCMLALQKGLLSDDILKVTKGW</sequence>
<reference evidence="4" key="1">
    <citation type="journal article" date="2014" name="Front. Microbiol.">
        <title>High frequency of phylogenetically diverse reductive dehalogenase-homologous genes in deep subseafloor sedimentary metagenomes.</title>
        <authorList>
            <person name="Kawai M."/>
            <person name="Futagami T."/>
            <person name="Toyoda A."/>
            <person name="Takaki Y."/>
            <person name="Nishi S."/>
            <person name="Hori S."/>
            <person name="Arai W."/>
            <person name="Tsubouchi T."/>
            <person name="Morono Y."/>
            <person name="Uchiyama I."/>
            <person name="Ito T."/>
            <person name="Fujiyama A."/>
            <person name="Inagaki F."/>
            <person name="Takami H."/>
        </authorList>
    </citation>
    <scope>NUCLEOTIDE SEQUENCE</scope>
    <source>
        <strain evidence="4">Expedition CK06-06</strain>
    </source>
</reference>
<proteinExistence type="inferred from homology"/>
<dbReference type="InterPro" id="IPR050103">
    <property type="entry name" value="Class-III_PLP-dep_AT"/>
</dbReference>
<dbReference type="EMBL" id="BARU01000155">
    <property type="protein sequence ID" value="GAH28049.1"/>
    <property type="molecule type" value="Genomic_DNA"/>
</dbReference>
<dbReference type="Gene3D" id="3.90.1150.10">
    <property type="entry name" value="Aspartate Aminotransferase, domain 1"/>
    <property type="match status" value="1"/>
</dbReference>